<proteinExistence type="predicted"/>
<dbReference type="Proteomes" id="UP000886803">
    <property type="component" value="Unassembled WGS sequence"/>
</dbReference>
<gene>
    <name evidence="1" type="ORF">H9945_01200</name>
</gene>
<comment type="caution">
    <text evidence="1">The sequence shown here is derived from an EMBL/GenBank/DDBJ whole genome shotgun (WGS) entry which is preliminary data.</text>
</comment>
<protein>
    <recommendedName>
        <fullName evidence="3">Phage protein</fullName>
    </recommendedName>
</protein>
<reference evidence="1" key="1">
    <citation type="journal article" date="2021" name="PeerJ">
        <title>Extensive microbial diversity within the chicken gut microbiome revealed by metagenomics and culture.</title>
        <authorList>
            <person name="Gilroy R."/>
            <person name="Ravi A."/>
            <person name="Getino M."/>
            <person name="Pursley I."/>
            <person name="Horton D.L."/>
            <person name="Alikhan N.F."/>
            <person name="Baker D."/>
            <person name="Gharbi K."/>
            <person name="Hall N."/>
            <person name="Watson M."/>
            <person name="Adriaenssens E.M."/>
            <person name="Foster-Nyarko E."/>
            <person name="Jarju S."/>
            <person name="Secka A."/>
            <person name="Antonio M."/>
            <person name="Oren A."/>
            <person name="Chaudhuri R.R."/>
            <person name="La Ragione R."/>
            <person name="Hildebrand F."/>
            <person name="Pallen M.J."/>
        </authorList>
    </citation>
    <scope>NUCLEOTIDE SEQUENCE</scope>
    <source>
        <strain evidence="1">ChiBcec8-13705</strain>
    </source>
</reference>
<sequence length="105" mass="12028">MTLDQIEELLKTTGLPVVYRAWPAGHAPPLPWIAYHENESGSDNFAADGVVYYQVNGLTVELYTQNKEPETEAKVEQALASVFWQKTEYHLDSERCYEIVYECEV</sequence>
<reference evidence="1" key="2">
    <citation type="submission" date="2021-04" db="EMBL/GenBank/DDBJ databases">
        <authorList>
            <person name="Gilroy R."/>
        </authorList>
    </citation>
    <scope>NUCLEOTIDE SEQUENCE</scope>
    <source>
        <strain evidence="1">ChiBcec8-13705</strain>
    </source>
</reference>
<evidence type="ECO:0000313" key="2">
    <source>
        <dbReference type="Proteomes" id="UP000886803"/>
    </source>
</evidence>
<name>A0A9D2M539_9FIRM</name>
<dbReference type="AlphaFoldDB" id="A0A9D2M539"/>
<evidence type="ECO:0008006" key="3">
    <source>
        <dbReference type="Google" id="ProtNLM"/>
    </source>
</evidence>
<evidence type="ECO:0000313" key="1">
    <source>
        <dbReference type="EMBL" id="HJB41098.1"/>
    </source>
</evidence>
<accession>A0A9D2M539</accession>
<dbReference type="EMBL" id="DWYG01000013">
    <property type="protein sequence ID" value="HJB41098.1"/>
    <property type="molecule type" value="Genomic_DNA"/>
</dbReference>
<organism evidence="1 2">
    <name type="scientific">Candidatus Gemmiger avicola</name>
    <dbReference type="NCBI Taxonomy" id="2838605"/>
    <lineage>
        <taxon>Bacteria</taxon>
        <taxon>Bacillati</taxon>
        <taxon>Bacillota</taxon>
        <taxon>Clostridia</taxon>
        <taxon>Eubacteriales</taxon>
        <taxon>Gemmiger</taxon>
    </lineage>
</organism>